<evidence type="ECO:0000313" key="1">
    <source>
        <dbReference type="EMBL" id="SHK16917.1"/>
    </source>
</evidence>
<dbReference type="OrthoDB" id="8986326at2"/>
<protein>
    <recommendedName>
        <fullName evidence="3">DUF3396 domain-containing protein</fullName>
    </recommendedName>
</protein>
<organism evidence="1 2">
    <name type="scientific">Paraburkholderia terricola</name>
    <dbReference type="NCBI Taxonomy" id="169427"/>
    <lineage>
        <taxon>Bacteria</taxon>
        <taxon>Pseudomonadati</taxon>
        <taxon>Pseudomonadota</taxon>
        <taxon>Betaproteobacteria</taxon>
        <taxon>Burkholderiales</taxon>
        <taxon>Burkholderiaceae</taxon>
        <taxon>Paraburkholderia</taxon>
    </lineage>
</organism>
<gene>
    <name evidence="1" type="ORF">SAMN05192548_10159</name>
</gene>
<name>A0A1M6Q9Z6_9BURK</name>
<proteinExistence type="predicted"/>
<sequence length="372" mass="40502">MTNEELAAWANDPRRSDTLPFGLLEPRYQKGIVGAALVVRGVLYFRDGHTSAVRQALAGCFGQYQTEIETYQRLVDEAAGHAPSRTVPLHWFYQDGKQPVAFEKAPGFDRVVQTVSADEVFSVTITSADHKLATGFFEFSVFCIDTWQSKVGGGGLDALVFTVPRRFLELRPGTFQTLFSDFSNAVPTVHGHAGYAVNVPPMGREPNEASEYFLAQRYGPGLDVGDPMRTDVRDMTDRIKTVDWLTALDAELLQKVGGPQKLPLPPDWFGRRSFGDGGLIIQAGAAPQTGVSAGPGKPPAPPPAYVLLNEALRPIVATTADALQDGTLSSTEPLLSTTLASESWLRRLDIPPEQIPAQWVELHKTPKLASSD</sequence>
<dbReference type="EMBL" id="FRAB01000015">
    <property type="protein sequence ID" value="SHK16917.1"/>
    <property type="molecule type" value="Genomic_DNA"/>
</dbReference>
<dbReference type="RefSeq" id="WP_073429460.1">
    <property type="nucleotide sequence ID" value="NZ_CADFGY010000009.1"/>
</dbReference>
<dbReference type="Proteomes" id="UP000184395">
    <property type="component" value="Unassembled WGS sequence"/>
</dbReference>
<dbReference type="AlphaFoldDB" id="A0A1M6Q9Z6"/>
<dbReference type="STRING" id="169427.SAMN05192548_10159"/>
<reference evidence="1 2" key="1">
    <citation type="submission" date="2016-11" db="EMBL/GenBank/DDBJ databases">
        <authorList>
            <person name="Jaros S."/>
            <person name="Januszkiewicz K."/>
            <person name="Wedrychowicz H."/>
        </authorList>
    </citation>
    <scope>NUCLEOTIDE SEQUENCE [LARGE SCALE GENOMIC DNA]</scope>
    <source>
        <strain evidence="1 2">LMG 20594</strain>
    </source>
</reference>
<dbReference type="InterPro" id="IPR021815">
    <property type="entry name" value="TsiV"/>
</dbReference>
<accession>A0A1M6Q9Z6</accession>
<dbReference type="Pfam" id="PF11876">
    <property type="entry name" value="TsiV"/>
    <property type="match status" value="1"/>
</dbReference>
<evidence type="ECO:0008006" key="3">
    <source>
        <dbReference type="Google" id="ProtNLM"/>
    </source>
</evidence>
<evidence type="ECO:0000313" key="2">
    <source>
        <dbReference type="Proteomes" id="UP000184395"/>
    </source>
</evidence>